<name>A0A7V8V7T4_9BACT</name>
<dbReference type="Proteomes" id="UP000551616">
    <property type="component" value="Unassembled WGS sequence"/>
</dbReference>
<protein>
    <recommendedName>
        <fullName evidence="5">Carboxypeptidase regulatory-like domain-containing protein</fullName>
    </recommendedName>
</protein>
<evidence type="ECO:0000256" key="1">
    <source>
        <dbReference type="SAM" id="MobiDB-lite"/>
    </source>
</evidence>
<evidence type="ECO:0000313" key="3">
    <source>
        <dbReference type="EMBL" id="MBA2116545.1"/>
    </source>
</evidence>
<keyword evidence="2" id="KW-0732">Signal</keyword>
<feature type="chain" id="PRO_5031563879" description="Carboxypeptidase regulatory-like domain-containing protein" evidence="2">
    <location>
        <begin position="22"/>
        <end position="149"/>
    </location>
</feature>
<dbReference type="RefSeq" id="WP_207397946.1">
    <property type="nucleotide sequence ID" value="NZ_JABRWO010000010.1"/>
</dbReference>
<comment type="caution">
    <text evidence="3">The sequence shown here is derived from an EMBL/GenBank/DDBJ whole genome shotgun (WGS) entry which is preliminary data.</text>
</comment>
<accession>A0A7V8V7T4</accession>
<feature type="signal peptide" evidence="2">
    <location>
        <begin position="1"/>
        <end position="21"/>
    </location>
</feature>
<evidence type="ECO:0008006" key="5">
    <source>
        <dbReference type="Google" id="ProtNLM"/>
    </source>
</evidence>
<proteinExistence type="predicted"/>
<sequence length="149" mass="15868">MMRILSISLLILAAASLGCNSGEPTLVPGRSRTIPVQGKITLDGTPIEGATVMFFSEKLMITSYGKTNATGEYALTTYEPGDGAPAGRYQVSVKKSEQKIVEPSNHPTLPPKAQTSQLLPSQYSDFGSSQLQAVVAEDGMNAFQFNLTP</sequence>
<dbReference type="PROSITE" id="PS51257">
    <property type="entry name" value="PROKAR_LIPOPROTEIN"/>
    <property type="match status" value="1"/>
</dbReference>
<organism evidence="3 4">
    <name type="scientific">Bremerella alba</name>
    <dbReference type="NCBI Taxonomy" id="980252"/>
    <lineage>
        <taxon>Bacteria</taxon>
        <taxon>Pseudomonadati</taxon>
        <taxon>Planctomycetota</taxon>
        <taxon>Planctomycetia</taxon>
        <taxon>Pirellulales</taxon>
        <taxon>Pirellulaceae</taxon>
        <taxon>Bremerella</taxon>
    </lineage>
</organism>
<dbReference type="AlphaFoldDB" id="A0A7V8V7T4"/>
<gene>
    <name evidence="3" type="ORF">HOV93_37360</name>
</gene>
<evidence type="ECO:0000256" key="2">
    <source>
        <dbReference type="SAM" id="SignalP"/>
    </source>
</evidence>
<reference evidence="3 4" key="1">
    <citation type="submission" date="2020-05" db="EMBL/GenBank/DDBJ databases">
        <title>Bremerella alba sp. nov., a novel planctomycete isolated from the surface of the macroalga Fucus spiralis.</title>
        <authorList>
            <person name="Godinho O."/>
            <person name="Botelho R."/>
            <person name="Albuquerque L."/>
            <person name="Wiegand S."/>
            <person name="Da Costa M.S."/>
            <person name="Lobo-Da-Cunha A."/>
            <person name="Jogler C."/>
            <person name="Lage O.M."/>
        </authorList>
    </citation>
    <scope>NUCLEOTIDE SEQUENCE [LARGE SCALE GENOMIC DNA]</scope>
    <source>
        <strain evidence="3 4">FF15</strain>
    </source>
</reference>
<keyword evidence="4" id="KW-1185">Reference proteome</keyword>
<feature type="region of interest" description="Disordered" evidence="1">
    <location>
        <begin position="92"/>
        <end position="116"/>
    </location>
</feature>
<evidence type="ECO:0000313" key="4">
    <source>
        <dbReference type="Proteomes" id="UP000551616"/>
    </source>
</evidence>
<dbReference type="EMBL" id="JABRWO010000010">
    <property type="protein sequence ID" value="MBA2116545.1"/>
    <property type="molecule type" value="Genomic_DNA"/>
</dbReference>